<dbReference type="SMART" id="SM00229">
    <property type="entry name" value="RasGEFN"/>
    <property type="match status" value="1"/>
</dbReference>
<dbReference type="Gene3D" id="1.10.840.10">
    <property type="entry name" value="Ras guanine-nucleotide exchange factors catalytic domain"/>
    <property type="match status" value="1"/>
</dbReference>
<protein>
    <submittedName>
        <fullName evidence="5">Predicted protein</fullName>
    </submittedName>
</protein>
<dbReference type="InParanoid" id="B0DIC6"/>
<dbReference type="InterPro" id="IPR000651">
    <property type="entry name" value="Ras-like_Gua-exchang_fac_N"/>
</dbReference>
<organism evidence="6">
    <name type="scientific">Laccaria bicolor (strain S238N-H82 / ATCC MYA-4686)</name>
    <name type="common">Bicoloured deceiver</name>
    <name type="synonym">Laccaria laccata var. bicolor</name>
    <dbReference type="NCBI Taxonomy" id="486041"/>
    <lineage>
        <taxon>Eukaryota</taxon>
        <taxon>Fungi</taxon>
        <taxon>Dikarya</taxon>
        <taxon>Basidiomycota</taxon>
        <taxon>Agaricomycotina</taxon>
        <taxon>Agaricomycetes</taxon>
        <taxon>Agaricomycetidae</taxon>
        <taxon>Agaricales</taxon>
        <taxon>Agaricineae</taxon>
        <taxon>Hydnangiaceae</taxon>
        <taxon>Laccaria</taxon>
    </lineage>
</organism>
<dbReference type="GO" id="GO:0007264">
    <property type="term" value="P:small GTPase-mediated signal transduction"/>
    <property type="evidence" value="ECO:0007669"/>
    <property type="project" value="InterPro"/>
</dbReference>
<keyword evidence="6" id="KW-1185">Reference proteome</keyword>
<evidence type="ECO:0000259" key="4">
    <source>
        <dbReference type="PROSITE" id="PS50212"/>
    </source>
</evidence>
<dbReference type="SMART" id="SM00147">
    <property type="entry name" value="RasGEF"/>
    <property type="match status" value="1"/>
</dbReference>
<dbReference type="CDD" id="cd21037">
    <property type="entry name" value="MLKL_NTD"/>
    <property type="match status" value="1"/>
</dbReference>
<gene>
    <name evidence="5" type="ORF">LACBIDRAFT_302807</name>
</gene>
<dbReference type="EMBL" id="DS547112">
    <property type="protein sequence ID" value="EDR05543.1"/>
    <property type="molecule type" value="Genomic_DNA"/>
</dbReference>
<dbReference type="Pfam" id="PF00617">
    <property type="entry name" value="RasGEF"/>
    <property type="match status" value="1"/>
</dbReference>
<dbReference type="InterPro" id="IPR023578">
    <property type="entry name" value="Ras_GEF_dom_sf"/>
</dbReference>
<dbReference type="Proteomes" id="UP000001194">
    <property type="component" value="Unassembled WGS sequence"/>
</dbReference>
<accession>B0DIC6</accession>
<feature type="domain" description="Ras-GEF" evidence="3">
    <location>
        <begin position="404"/>
        <end position="645"/>
    </location>
</feature>
<evidence type="ECO:0000256" key="2">
    <source>
        <dbReference type="PROSITE-ProRule" id="PRU00168"/>
    </source>
</evidence>
<dbReference type="Gene3D" id="1.20.870.10">
    <property type="entry name" value="Son of sevenless (SoS) protein Chain: S domain 1"/>
    <property type="match status" value="1"/>
</dbReference>
<name>B0DIC6_LACBS</name>
<dbReference type="KEGG" id="lbc:LACBIDRAFT_302807"/>
<evidence type="ECO:0000259" key="3">
    <source>
        <dbReference type="PROSITE" id="PS50009"/>
    </source>
</evidence>
<dbReference type="InterPro" id="IPR059179">
    <property type="entry name" value="MLKL-like_MCAfunc"/>
</dbReference>
<dbReference type="OrthoDB" id="2988062at2759"/>
<keyword evidence="1 2" id="KW-0344">Guanine-nucleotide releasing factor</keyword>
<evidence type="ECO:0000313" key="6">
    <source>
        <dbReference type="Proteomes" id="UP000001194"/>
    </source>
</evidence>
<dbReference type="PROSITE" id="PS50009">
    <property type="entry name" value="RASGEF_CAT"/>
    <property type="match status" value="1"/>
</dbReference>
<evidence type="ECO:0000256" key="1">
    <source>
        <dbReference type="ARBA" id="ARBA00022658"/>
    </source>
</evidence>
<dbReference type="CDD" id="cd06224">
    <property type="entry name" value="REM"/>
    <property type="match status" value="1"/>
</dbReference>
<dbReference type="RefSeq" id="XP_001883647.1">
    <property type="nucleotide sequence ID" value="XM_001883612.1"/>
</dbReference>
<dbReference type="GO" id="GO:0005085">
    <property type="term" value="F:guanyl-nucleotide exchange factor activity"/>
    <property type="evidence" value="ECO:0007669"/>
    <property type="project" value="UniProtKB-KW"/>
</dbReference>
<dbReference type="InterPro" id="IPR001895">
    <property type="entry name" value="RASGEF_cat_dom"/>
</dbReference>
<dbReference type="PANTHER" id="PTHR23113:SF99">
    <property type="entry name" value="RASGEF DOMAIN-CONTAINING PROTEIN"/>
    <property type="match status" value="1"/>
</dbReference>
<dbReference type="InterPro" id="IPR008937">
    <property type="entry name" value="Ras-like_GEF"/>
</dbReference>
<dbReference type="PROSITE" id="PS50212">
    <property type="entry name" value="RASGEF_NTER"/>
    <property type="match status" value="1"/>
</dbReference>
<evidence type="ECO:0000313" key="5">
    <source>
        <dbReference type="EMBL" id="EDR05543.1"/>
    </source>
</evidence>
<dbReference type="Pfam" id="PF00618">
    <property type="entry name" value="RasGEF_N"/>
    <property type="match status" value="1"/>
</dbReference>
<proteinExistence type="predicted"/>
<dbReference type="GeneID" id="6079336"/>
<sequence>MSRIDRKVKEWASWSFPKSVVLQGQIKDGIDKLQRDIDVAMMKFQVSMGMELARGQMASQAIQRGTSEEILQVLQTIMKRIDDRSLLNVQSSQVAEDKMESVQTDILGLSLESSQGWLATEGFPLAADFMTEEKLLETPGIPNLSDDSRPIPKRPSIFSLPSLPLRSDSESSIRSSSFRKPLEMLIIPGNEISEADKLSSISPSTPSASHFGSQTTFSSFSSPSTVRSAISTDSGIYMPEVVSEAVTDPRSIVKLSAVGNVISGTLEGLVGRLTNNFNSMRDLGFHDTLLLACADFTTPETLFGILARRFHEAEGGVKNRVAVQYDILTVITYWVSRCHLPVNQQLLSRMKNFCEAAIIAKTSPTMAKKASELLQMIDERSSKDLIISPTLSPGRKLLQDSDIAPHHLAIALTLLEGDKYKAIVPSDYIAHLRKHPGSNSVKVACLVNNKIVLWVKQSVLHYDTAKLRAQRLEFFLNTAQECRKLRNYESLIAIGIALHSAPVEHLKLTKQSVSISMRRELKELGHVLDPSSNHRGYHKVLDQVVDQEMRNYCVPWLAVHLKELRSVLTHNPIVVEDEGRPLINFQRYVKFMDKIKETLHHKPPDLEQYRQQGYLAYLENQLQFVHIGEDTDDELMKRSIALRKGEVLEIKRRYQSVGFNSLRLGPVAIQADGDVGSSAVEQHSSLPRTSQYLLCTQRRILGNWER</sequence>
<dbReference type="PANTHER" id="PTHR23113">
    <property type="entry name" value="GUANINE NUCLEOTIDE EXCHANGE FACTOR"/>
    <property type="match status" value="1"/>
</dbReference>
<feature type="domain" description="N-terminal Ras-GEF" evidence="4">
    <location>
        <begin position="257"/>
        <end position="381"/>
    </location>
</feature>
<dbReference type="AlphaFoldDB" id="B0DIC6"/>
<reference evidence="5 6" key="1">
    <citation type="journal article" date="2008" name="Nature">
        <title>The genome of Laccaria bicolor provides insights into mycorrhizal symbiosis.</title>
        <authorList>
            <person name="Martin F."/>
            <person name="Aerts A."/>
            <person name="Ahren D."/>
            <person name="Brun A."/>
            <person name="Danchin E.G.J."/>
            <person name="Duchaussoy F."/>
            <person name="Gibon J."/>
            <person name="Kohler A."/>
            <person name="Lindquist E."/>
            <person name="Pereda V."/>
            <person name="Salamov A."/>
            <person name="Shapiro H.J."/>
            <person name="Wuyts J."/>
            <person name="Blaudez D."/>
            <person name="Buee M."/>
            <person name="Brokstein P."/>
            <person name="Canbaeck B."/>
            <person name="Cohen D."/>
            <person name="Courty P.E."/>
            <person name="Coutinho P.M."/>
            <person name="Delaruelle C."/>
            <person name="Detter J.C."/>
            <person name="Deveau A."/>
            <person name="DiFazio S."/>
            <person name="Duplessis S."/>
            <person name="Fraissinet-Tachet L."/>
            <person name="Lucic E."/>
            <person name="Frey-Klett P."/>
            <person name="Fourrey C."/>
            <person name="Feussner I."/>
            <person name="Gay G."/>
            <person name="Grimwood J."/>
            <person name="Hoegger P.J."/>
            <person name="Jain P."/>
            <person name="Kilaru S."/>
            <person name="Labbe J."/>
            <person name="Lin Y.C."/>
            <person name="Legue V."/>
            <person name="Le Tacon F."/>
            <person name="Marmeisse R."/>
            <person name="Melayah D."/>
            <person name="Montanini B."/>
            <person name="Muratet M."/>
            <person name="Nehls U."/>
            <person name="Niculita-Hirzel H."/>
            <person name="Oudot-Le Secq M.P."/>
            <person name="Peter M."/>
            <person name="Quesneville H."/>
            <person name="Rajashekar B."/>
            <person name="Reich M."/>
            <person name="Rouhier N."/>
            <person name="Schmutz J."/>
            <person name="Yin T."/>
            <person name="Chalot M."/>
            <person name="Henrissat B."/>
            <person name="Kuees U."/>
            <person name="Lucas S."/>
            <person name="Van de Peer Y."/>
            <person name="Podila G.K."/>
            <person name="Polle A."/>
            <person name="Pukkila P.J."/>
            <person name="Richardson P.M."/>
            <person name="Rouze P."/>
            <person name="Sanders I.R."/>
            <person name="Stajich J.E."/>
            <person name="Tunlid A."/>
            <person name="Tuskan G."/>
            <person name="Grigoriev I.V."/>
        </authorList>
    </citation>
    <scope>NUCLEOTIDE SEQUENCE [LARGE SCALE GENOMIC DNA]</scope>
    <source>
        <strain evidence="6">S238N-H82 / ATCC MYA-4686</strain>
    </source>
</reference>
<dbReference type="InterPro" id="IPR036964">
    <property type="entry name" value="RASGEF_cat_dom_sf"/>
</dbReference>
<dbReference type="STRING" id="486041.B0DIC6"/>
<dbReference type="SUPFAM" id="SSF48366">
    <property type="entry name" value="Ras GEF"/>
    <property type="match status" value="1"/>
</dbReference>
<dbReference type="HOGENOM" id="CLU_396403_0_0_1"/>